<evidence type="ECO:0000313" key="2">
    <source>
        <dbReference type="EMBL" id="RMC17236.1"/>
    </source>
</evidence>
<keyword evidence="3" id="KW-1185">Reference proteome</keyword>
<dbReference type="EMBL" id="QRBI01000099">
    <property type="protein sequence ID" value="RMC17236.1"/>
    <property type="molecule type" value="Genomic_DNA"/>
</dbReference>
<comment type="caution">
    <text evidence="2">The sequence shown here is derived from an EMBL/GenBank/DDBJ whole genome shotgun (WGS) entry which is preliminary data.</text>
</comment>
<dbReference type="Proteomes" id="UP000269221">
    <property type="component" value="Unassembled WGS sequence"/>
</dbReference>
<feature type="compositionally biased region" description="Basic and acidic residues" evidence="1">
    <location>
        <begin position="254"/>
        <end position="272"/>
    </location>
</feature>
<accession>A0A3M0KWP8</accession>
<feature type="region of interest" description="Disordered" evidence="1">
    <location>
        <begin position="1"/>
        <end position="273"/>
    </location>
</feature>
<reference evidence="2 3" key="1">
    <citation type="submission" date="2018-07" db="EMBL/GenBank/DDBJ databases">
        <title>A high quality draft genome assembly of the barn swallow (H. rustica rustica).</title>
        <authorList>
            <person name="Formenti G."/>
            <person name="Chiara M."/>
            <person name="Poveda L."/>
            <person name="Francoijs K.-J."/>
            <person name="Bonisoli-Alquati A."/>
            <person name="Canova L."/>
            <person name="Gianfranceschi L."/>
            <person name="Horner D.S."/>
            <person name="Saino N."/>
        </authorList>
    </citation>
    <scope>NUCLEOTIDE SEQUENCE [LARGE SCALE GENOMIC DNA]</scope>
    <source>
        <strain evidence="2">Chelidonia</strain>
        <tissue evidence="2">Blood</tissue>
    </source>
</reference>
<feature type="compositionally biased region" description="Low complexity" evidence="1">
    <location>
        <begin position="106"/>
        <end position="119"/>
    </location>
</feature>
<name>A0A3M0KWP8_HIRRU</name>
<proteinExistence type="predicted"/>
<organism evidence="2 3">
    <name type="scientific">Hirundo rustica rustica</name>
    <dbReference type="NCBI Taxonomy" id="333673"/>
    <lineage>
        <taxon>Eukaryota</taxon>
        <taxon>Metazoa</taxon>
        <taxon>Chordata</taxon>
        <taxon>Craniata</taxon>
        <taxon>Vertebrata</taxon>
        <taxon>Euteleostomi</taxon>
        <taxon>Archelosauria</taxon>
        <taxon>Archosauria</taxon>
        <taxon>Dinosauria</taxon>
        <taxon>Saurischia</taxon>
        <taxon>Theropoda</taxon>
        <taxon>Coelurosauria</taxon>
        <taxon>Aves</taxon>
        <taxon>Neognathae</taxon>
        <taxon>Neoaves</taxon>
        <taxon>Telluraves</taxon>
        <taxon>Australaves</taxon>
        <taxon>Passeriformes</taxon>
        <taxon>Sylvioidea</taxon>
        <taxon>Hirundinidae</taxon>
        <taxon>Hirundo</taxon>
    </lineage>
</organism>
<feature type="compositionally biased region" description="Polar residues" evidence="1">
    <location>
        <begin position="17"/>
        <end position="49"/>
    </location>
</feature>
<dbReference type="AlphaFoldDB" id="A0A3M0KWP8"/>
<feature type="compositionally biased region" description="Polar residues" evidence="1">
    <location>
        <begin position="143"/>
        <end position="157"/>
    </location>
</feature>
<feature type="compositionally biased region" description="Basic and acidic residues" evidence="1">
    <location>
        <begin position="82"/>
        <end position="96"/>
    </location>
</feature>
<evidence type="ECO:0000256" key="1">
    <source>
        <dbReference type="SAM" id="MobiDB-lite"/>
    </source>
</evidence>
<feature type="compositionally biased region" description="Polar residues" evidence="1">
    <location>
        <begin position="242"/>
        <end position="252"/>
    </location>
</feature>
<evidence type="ECO:0000313" key="3">
    <source>
        <dbReference type="Proteomes" id="UP000269221"/>
    </source>
</evidence>
<feature type="region of interest" description="Disordered" evidence="1">
    <location>
        <begin position="320"/>
        <end position="385"/>
    </location>
</feature>
<feature type="compositionally biased region" description="Polar residues" evidence="1">
    <location>
        <begin position="368"/>
        <end position="385"/>
    </location>
</feature>
<sequence length="428" mass="47017">MEAREEPGTRSVIRRTPMTQAMGNNTVQSTSVSRSTGVGPNLETPSRTLQIPEASAENPSTGVAEAGRSSKCDPALGETDSDDKGEGENPRRERGGHTLSGATEPRQAGARQAEAEQAGTGRSRGGECLESATPRRQMPRSLTPPTSNLLVSDSPARSDSETAAEFLQMGARPKLSQILQMYPELESMLRTPSPQKPAVEMPSSPRRGTAKPQTRRASITPSKASSSSELPTLRHFFPVSYKKSTSSEQQFKQKPREPLPIVRDDKAVKEDQGMSITDDDIIRITASEGIPVWKTKALEFSQQASSFLLSKEFMKQKSAAKKFDDAQQSLAPVLREKEKEKEKKKETKQDEVQPQKQVDPRKDEAAAKQQTQQSIPVSDKTQASATPEFLATDWTYIRKYALKKETLPISSKGMAMPVTYDAQDVNPR</sequence>
<protein>
    <submittedName>
        <fullName evidence="2">Uncharacterized protein</fullName>
    </submittedName>
</protein>
<feature type="compositionally biased region" description="Low complexity" evidence="1">
    <location>
        <begin position="218"/>
        <end position="228"/>
    </location>
</feature>
<gene>
    <name evidence="2" type="ORF">DUI87_05814</name>
</gene>
<feature type="compositionally biased region" description="Basic and acidic residues" evidence="1">
    <location>
        <begin position="334"/>
        <end position="366"/>
    </location>
</feature>